<reference evidence="3" key="1">
    <citation type="submission" date="2021-03" db="EMBL/GenBank/DDBJ databases">
        <authorList>
            <person name="Bekaert M."/>
        </authorList>
    </citation>
    <scope>NUCLEOTIDE SEQUENCE</scope>
</reference>
<name>A0A8S3TIG5_MYTED</name>
<dbReference type="InterPro" id="IPR050111">
    <property type="entry name" value="C-type_lectin/snaclec_domain"/>
</dbReference>
<dbReference type="Pfam" id="PF00024">
    <property type="entry name" value="PAN_1"/>
    <property type="match status" value="1"/>
</dbReference>
<dbReference type="InterPro" id="IPR018378">
    <property type="entry name" value="C-type_lectin_CS"/>
</dbReference>
<evidence type="ECO:0000313" key="3">
    <source>
        <dbReference type="EMBL" id="CAG2231419.1"/>
    </source>
</evidence>
<dbReference type="EMBL" id="CAJPWZ010002144">
    <property type="protein sequence ID" value="CAG2231419.1"/>
    <property type="molecule type" value="Genomic_DNA"/>
</dbReference>
<dbReference type="InterPro" id="IPR016187">
    <property type="entry name" value="CTDL_fold"/>
</dbReference>
<accession>A0A8S3TIG5</accession>
<keyword evidence="1" id="KW-1015">Disulfide bond</keyword>
<feature type="domain" description="C-type lectin" evidence="2">
    <location>
        <begin position="96"/>
        <end position="200"/>
    </location>
</feature>
<proteinExistence type="predicted"/>
<dbReference type="InterPro" id="IPR001304">
    <property type="entry name" value="C-type_lectin-like"/>
</dbReference>
<protein>
    <recommendedName>
        <fullName evidence="2">C-type lectin domain-containing protein</fullName>
    </recommendedName>
</protein>
<dbReference type="SMART" id="SM00034">
    <property type="entry name" value="CLECT"/>
    <property type="match status" value="2"/>
</dbReference>
<dbReference type="CDD" id="cd00037">
    <property type="entry name" value="CLECT"/>
    <property type="match status" value="2"/>
</dbReference>
<evidence type="ECO:0000256" key="1">
    <source>
        <dbReference type="ARBA" id="ARBA00023157"/>
    </source>
</evidence>
<comment type="caution">
    <text evidence="3">The sequence shown here is derived from an EMBL/GenBank/DDBJ whole genome shotgun (WGS) entry which is preliminary data.</text>
</comment>
<keyword evidence="4" id="KW-1185">Reference proteome</keyword>
<evidence type="ECO:0000259" key="2">
    <source>
        <dbReference type="PROSITE" id="PS50041"/>
    </source>
</evidence>
<dbReference type="OrthoDB" id="6143316at2759"/>
<dbReference type="PROSITE" id="PS50041">
    <property type="entry name" value="C_TYPE_LECTIN_2"/>
    <property type="match status" value="2"/>
</dbReference>
<gene>
    <name evidence="3" type="ORF">MEDL_44192</name>
</gene>
<dbReference type="Pfam" id="PF00059">
    <property type="entry name" value="Lectin_C"/>
    <property type="match status" value="1"/>
</dbReference>
<dbReference type="InterPro" id="IPR003609">
    <property type="entry name" value="Pan_app"/>
</dbReference>
<sequence>MGVAQLNVVKRDFATIRYRRILPNSTSIIQQNAQSLAACASLCLIHKACCVASYDRKTKQCILDKSCCPESEQSVDALMLKIRSDSLACPNGWLKNEDKCYYFSDGYKTWTDAKIACEADEGMLVEVDSKCENDFIKMSASVSSGTDQQKEGVWIWSHSQNVVTFTDWYEGQPNNDYGNEHCLELWYNNGFIWNDYICHKLSVKKIACEDDEGMLVEVDSKCENDFLKVPASESKYWLGGTDEQKEGVWIWSHSQNLITFTDWREGQPNNYNGNEHCLSLKEASGYAWNDGPCQNLMPFICEKGK</sequence>
<organism evidence="3 4">
    <name type="scientific">Mytilus edulis</name>
    <name type="common">Blue mussel</name>
    <dbReference type="NCBI Taxonomy" id="6550"/>
    <lineage>
        <taxon>Eukaryota</taxon>
        <taxon>Metazoa</taxon>
        <taxon>Spiralia</taxon>
        <taxon>Lophotrochozoa</taxon>
        <taxon>Mollusca</taxon>
        <taxon>Bivalvia</taxon>
        <taxon>Autobranchia</taxon>
        <taxon>Pteriomorphia</taxon>
        <taxon>Mytilida</taxon>
        <taxon>Mytiloidea</taxon>
        <taxon>Mytilidae</taxon>
        <taxon>Mytilinae</taxon>
        <taxon>Mytilus</taxon>
    </lineage>
</organism>
<dbReference type="AlphaFoldDB" id="A0A8S3TIG5"/>
<dbReference type="Proteomes" id="UP000683360">
    <property type="component" value="Unassembled WGS sequence"/>
</dbReference>
<feature type="domain" description="C-type lectin" evidence="2">
    <location>
        <begin position="198"/>
        <end position="302"/>
    </location>
</feature>
<dbReference type="SUPFAM" id="SSF56436">
    <property type="entry name" value="C-type lectin-like"/>
    <property type="match status" value="2"/>
</dbReference>
<evidence type="ECO:0000313" key="4">
    <source>
        <dbReference type="Proteomes" id="UP000683360"/>
    </source>
</evidence>
<dbReference type="PROSITE" id="PS00615">
    <property type="entry name" value="C_TYPE_LECTIN_1"/>
    <property type="match status" value="1"/>
</dbReference>
<dbReference type="Gene3D" id="3.10.100.10">
    <property type="entry name" value="Mannose-Binding Protein A, subunit A"/>
    <property type="match status" value="2"/>
</dbReference>
<dbReference type="PANTHER" id="PTHR22803">
    <property type="entry name" value="MANNOSE, PHOSPHOLIPASE, LECTIN RECEPTOR RELATED"/>
    <property type="match status" value="1"/>
</dbReference>
<dbReference type="InterPro" id="IPR016186">
    <property type="entry name" value="C-type_lectin-like/link_sf"/>
</dbReference>